<feature type="chain" id="PRO_5010164259" description="Lipoprotein" evidence="1">
    <location>
        <begin position="30"/>
        <end position="601"/>
    </location>
</feature>
<gene>
    <name evidence="2" type="ORF">LO55_828</name>
</gene>
<feature type="signal peptide" evidence="1">
    <location>
        <begin position="1"/>
        <end position="29"/>
    </location>
</feature>
<evidence type="ECO:0008006" key="4">
    <source>
        <dbReference type="Google" id="ProtNLM"/>
    </source>
</evidence>
<protein>
    <recommendedName>
        <fullName evidence="4">Lipoprotein</fullName>
    </recommendedName>
</protein>
<dbReference type="EMBL" id="JRYB01000001">
    <property type="protein sequence ID" value="OIJ40512.1"/>
    <property type="molecule type" value="Genomic_DNA"/>
</dbReference>
<accession>A0A1S2N887</accession>
<evidence type="ECO:0000313" key="3">
    <source>
        <dbReference type="Proteomes" id="UP000180246"/>
    </source>
</evidence>
<evidence type="ECO:0000313" key="2">
    <source>
        <dbReference type="EMBL" id="OIJ40512.1"/>
    </source>
</evidence>
<evidence type="ECO:0000256" key="1">
    <source>
        <dbReference type="SAM" id="SignalP"/>
    </source>
</evidence>
<keyword evidence="1" id="KW-0732">Signal</keyword>
<organism evidence="2 3">
    <name type="scientific">Massilia timonae</name>
    <dbReference type="NCBI Taxonomy" id="47229"/>
    <lineage>
        <taxon>Bacteria</taxon>
        <taxon>Pseudomonadati</taxon>
        <taxon>Pseudomonadota</taxon>
        <taxon>Betaproteobacteria</taxon>
        <taxon>Burkholderiales</taxon>
        <taxon>Oxalobacteraceae</taxon>
        <taxon>Telluria group</taxon>
        <taxon>Massilia</taxon>
    </lineage>
</organism>
<comment type="caution">
    <text evidence="2">The sequence shown here is derived from an EMBL/GenBank/DDBJ whole genome shotgun (WGS) entry which is preliminary data.</text>
</comment>
<dbReference type="AlphaFoldDB" id="A0A1S2N887"/>
<name>A0A1S2N887_9BURK</name>
<dbReference type="PANTHER" id="PTHR33361">
    <property type="entry name" value="GLR0591 PROTEIN"/>
    <property type="match status" value="1"/>
</dbReference>
<dbReference type="PANTHER" id="PTHR33361:SF16">
    <property type="entry name" value="DUF885 DOMAIN-CONTAINING PROTEIN"/>
    <property type="match status" value="1"/>
</dbReference>
<dbReference type="RefSeq" id="WP_071360535.1">
    <property type="nucleotide sequence ID" value="NZ_JRYB01000001.1"/>
</dbReference>
<sequence>MTRSLPPILSNALRTALCTVLCAALPAFAQVKTPATPEKMNQLYSDYWEDYLRENPIAATFNGDHRYNDRFGPTSSAENRKQTRALAEKYLASSAKFDPAPLPSEDRISYDLLRYRLQQDLDSLRFPSDLVPVDQFSGLHLLMAQLGSGASTQPFQTVQDYENWLKRAAGYAPAVDDSIANMRAGIQQGIVMPKALIQRVLPQLENVGSDNLDTSTYMGPTKKFPASFSAADKARLTEAYGKMVREQLAPANRKLLAFMKDTYLPAGRDTAGIGALPGGKEWYAFLARRSTTTDLTPEQIHEIGLREVARIRAQFEEARVKVGFKGTLKEFFAHLNTAPELRFKSREEIQAAYEAMRPRVEAKVDQLFARVPKAPFEIRPVEAFREVSAAPASYQRGSVDGKRPGVFYFNAYKPETRTNFTTTAFFLHEAIPGHHFERSLAQETTGLPAFRRFGGSTAFSEGWGLYSEMLGQEIGMYNDPWQWVGRLTAEIWRGVRLVVDTGIHSKGWTREQAIAYFMDNVPQNEVTAVQEVERYIAIPGQALSYKIGELKLRELRARAEKTLGKDFDLRAFHNEVLSHGAVPLDVLEAATDRWIAAQKKG</sequence>
<reference evidence="2 3" key="1">
    <citation type="submission" date="2014-10" db="EMBL/GenBank/DDBJ databases">
        <authorList>
            <person name="Seo M.-J."/>
            <person name="Seok Y.J."/>
            <person name="Cha I.-T."/>
        </authorList>
    </citation>
    <scope>NUCLEOTIDE SEQUENCE [LARGE SCALE GENOMIC DNA]</scope>
    <source>
        <strain evidence="2 3">NEU</strain>
    </source>
</reference>
<dbReference type="Proteomes" id="UP000180246">
    <property type="component" value="Unassembled WGS sequence"/>
</dbReference>
<dbReference type="InterPro" id="IPR010281">
    <property type="entry name" value="DUF885"/>
</dbReference>
<proteinExistence type="predicted"/>
<dbReference type="Pfam" id="PF05960">
    <property type="entry name" value="DUF885"/>
    <property type="match status" value="1"/>
</dbReference>